<protein>
    <recommendedName>
        <fullName evidence="2">SH3b domain-containing protein</fullName>
    </recommendedName>
</protein>
<accession>A0A5C1E4X2</accession>
<dbReference type="RefSeq" id="WP_054620082.1">
    <property type="nucleotide sequence ID" value="NZ_CP022579.1"/>
</dbReference>
<organism evidence="3 4">
    <name type="scientific">Oryzomicrobium terrae</name>
    <dbReference type="NCBI Taxonomy" id="1735038"/>
    <lineage>
        <taxon>Bacteria</taxon>
        <taxon>Pseudomonadati</taxon>
        <taxon>Pseudomonadota</taxon>
        <taxon>Betaproteobacteria</taxon>
        <taxon>Rhodocyclales</taxon>
        <taxon>Rhodocyclaceae</taxon>
        <taxon>Oryzomicrobium</taxon>
    </lineage>
</organism>
<dbReference type="Pfam" id="PF06347">
    <property type="entry name" value="SH3_4"/>
    <property type="match status" value="2"/>
</dbReference>
<proteinExistence type="predicted"/>
<evidence type="ECO:0000259" key="2">
    <source>
        <dbReference type="PROSITE" id="PS51781"/>
    </source>
</evidence>
<keyword evidence="4" id="KW-1185">Reference proteome</keyword>
<reference evidence="3 4" key="1">
    <citation type="submission" date="2017-07" db="EMBL/GenBank/DDBJ databases">
        <title>Complete genome sequence of Oryzomicrobium terrae TPP412.</title>
        <authorList>
            <person name="Chiu L.-W."/>
            <person name="Lo K.-J."/>
            <person name="Tsai Y.-M."/>
            <person name="Lin S.-S."/>
            <person name="Kuo C.-H."/>
            <person name="Liu C.-T."/>
        </authorList>
    </citation>
    <scope>NUCLEOTIDE SEQUENCE [LARGE SCALE GENOMIC DNA]</scope>
    <source>
        <strain evidence="3 4">TPP412</strain>
    </source>
</reference>
<feature type="domain" description="SH3b" evidence="2">
    <location>
        <begin position="100"/>
        <end position="163"/>
    </location>
</feature>
<evidence type="ECO:0000256" key="1">
    <source>
        <dbReference type="SAM" id="SignalP"/>
    </source>
</evidence>
<feature type="chain" id="PRO_5023082448" description="SH3b domain-containing protein" evidence="1">
    <location>
        <begin position="39"/>
        <end position="163"/>
    </location>
</feature>
<dbReference type="KEGG" id="otr:OTERR_05000"/>
<feature type="signal peptide" evidence="1">
    <location>
        <begin position="1"/>
        <end position="38"/>
    </location>
</feature>
<dbReference type="Gene3D" id="2.30.30.40">
    <property type="entry name" value="SH3 Domains"/>
    <property type="match status" value="1"/>
</dbReference>
<dbReference type="Proteomes" id="UP000323671">
    <property type="component" value="Chromosome"/>
</dbReference>
<dbReference type="InterPro" id="IPR010466">
    <property type="entry name" value="DUF1058"/>
</dbReference>
<dbReference type="AlphaFoldDB" id="A0A5C1E4X2"/>
<sequence length="163" mass="17434">MTTSTSRFLPLLRRVCGAAALLGIAAGLGAPVMSAASAAEFRSVSEAGVLYDAPSAKGKRLFVIRRYTPVEVVVNLEGWSKVRDADGGLAWIERKNLVEKRTVQVTADRADVRAEADASAALVFSAEKKVALELISVGPAGWAKVRHRDGQEGFIRANQVWGL</sequence>
<keyword evidence="1" id="KW-0732">Signal</keyword>
<dbReference type="PROSITE" id="PS51781">
    <property type="entry name" value="SH3B"/>
    <property type="match status" value="1"/>
</dbReference>
<evidence type="ECO:0000313" key="4">
    <source>
        <dbReference type="Proteomes" id="UP000323671"/>
    </source>
</evidence>
<name>A0A5C1E4X2_9RHOO</name>
<dbReference type="InterPro" id="IPR003646">
    <property type="entry name" value="SH3-like_bac-type"/>
</dbReference>
<gene>
    <name evidence="3" type="ORF">OTERR_05000</name>
</gene>
<dbReference type="EMBL" id="CP022579">
    <property type="protein sequence ID" value="QEL63976.1"/>
    <property type="molecule type" value="Genomic_DNA"/>
</dbReference>
<evidence type="ECO:0000313" key="3">
    <source>
        <dbReference type="EMBL" id="QEL63976.1"/>
    </source>
</evidence>